<evidence type="ECO:0000313" key="8">
    <source>
        <dbReference type="EMBL" id="KAI1717382.1"/>
    </source>
</evidence>
<evidence type="ECO:0000256" key="6">
    <source>
        <dbReference type="SAM" id="SignalP"/>
    </source>
</evidence>
<proteinExistence type="predicted"/>
<dbReference type="InterPro" id="IPR052639">
    <property type="entry name" value="TRAIP_ubiq-protein_ligase"/>
</dbReference>
<evidence type="ECO:0000256" key="2">
    <source>
        <dbReference type="ARBA" id="ARBA00022833"/>
    </source>
</evidence>
<feature type="chain" id="PRO_5042223142" evidence="6">
    <location>
        <begin position="21"/>
        <end position="379"/>
    </location>
</feature>
<keyword evidence="2" id="KW-0862">Zinc</keyword>
<dbReference type="InterPro" id="IPR013083">
    <property type="entry name" value="Znf_RING/FYVE/PHD"/>
</dbReference>
<protein>
    <submittedName>
        <fullName evidence="8">Ring finger domain-containing protein</fullName>
    </submittedName>
</protein>
<gene>
    <name evidence="8" type="ORF">DdX_07127</name>
</gene>
<organism evidence="8 9">
    <name type="scientific">Ditylenchus destructor</name>
    <dbReference type="NCBI Taxonomy" id="166010"/>
    <lineage>
        <taxon>Eukaryota</taxon>
        <taxon>Metazoa</taxon>
        <taxon>Ecdysozoa</taxon>
        <taxon>Nematoda</taxon>
        <taxon>Chromadorea</taxon>
        <taxon>Rhabditida</taxon>
        <taxon>Tylenchina</taxon>
        <taxon>Tylenchomorpha</taxon>
        <taxon>Sphaerularioidea</taxon>
        <taxon>Anguinidae</taxon>
        <taxon>Anguininae</taxon>
        <taxon>Ditylenchus</taxon>
    </lineage>
</organism>
<dbReference type="PROSITE" id="PS50089">
    <property type="entry name" value="ZF_RING_2"/>
    <property type="match status" value="1"/>
</dbReference>
<reference evidence="8" key="1">
    <citation type="submission" date="2022-01" db="EMBL/GenBank/DDBJ databases">
        <title>Genome Sequence Resource for Two Populations of Ditylenchus destructor, the Migratory Endoparasitic Phytonematode.</title>
        <authorList>
            <person name="Zhang H."/>
            <person name="Lin R."/>
            <person name="Xie B."/>
        </authorList>
    </citation>
    <scope>NUCLEOTIDE SEQUENCE</scope>
    <source>
        <strain evidence="8">BazhouSP</strain>
    </source>
</reference>
<dbReference type="AlphaFoldDB" id="A0AAD4N4A5"/>
<evidence type="ECO:0000256" key="5">
    <source>
        <dbReference type="SAM" id="MobiDB-lite"/>
    </source>
</evidence>
<dbReference type="GO" id="GO:0031297">
    <property type="term" value="P:replication fork processing"/>
    <property type="evidence" value="ECO:0007669"/>
    <property type="project" value="TreeGrafter"/>
</dbReference>
<dbReference type="Pfam" id="PF13639">
    <property type="entry name" value="zf-RING_2"/>
    <property type="match status" value="1"/>
</dbReference>
<dbReference type="SUPFAM" id="SSF57850">
    <property type="entry name" value="RING/U-box"/>
    <property type="match status" value="1"/>
</dbReference>
<feature type="region of interest" description="Disordered" evidence="5">
    <location>
        <begin position="238"/>
        <end position="259"/>
    </location>
</feature>
<dbReference type="GO" id="GO:0008270">
    <property type="term" value="F:zinc ion binding"/>
    <property type="evidence" value="ECO:0007669"/>
    <property type="project" value="UniProtKB-KW"/>
</dbReference>
<feature type="signal peptide" evidence="6">
    <location>
        <begin position="1"/>
        <end position="20"/>
    </location>
</feature>
<keyword evidence="1 3" id="KW-0863">Zinc-finger</keyword>
<keyword evidence="6" id="KW-0732">Signal</keyword>
<feature type="coiled-coil region" evidence="4">
    <location>
        <begin position="91"/>
        <end position="152"/>
    </location>
</feature>
<feature type="coiled-coil region" evidence="4">
    <location>
        <begin position="189"/>
        <end position="237"/>
    </location>
</feature>
<keyword evidence="9" id="KW-1185">Reference proteome</keyword>
<name>A0AAD4N4A5_9BILA</name>
<accession>A0AAD4N4A5</accession>
<dbReference type="SMART" id="SM00184">
    <property type="entry name" value="RING"/>
    <property type="match status" value="1"/>
</dbReference>
<dbReference type="PANTHER" id="PTHR46569">
    <property type="entry name" value="E3 UBIQUITIN-PROTEIN LIGASE TRAIP"/>
    <property type="match status" value="1"/>
</dbReference>
<comment type="caution">
    <text evidence="8">The sequence shown here is derived from an EMBL/GenBank/DDBJ whole genome shotgun (WGS) entry which is preliminary data.</text>
</comment>
<evidence type="ECO:0000313" key="9">
    <source>
        <dbReference type="Proteomes" id="UP001201812"/>
    </source>
</evidence>
<feature type="domain" description="RING-type" evidence="7">
    <location>
        <begin position="6"/>
        <end position="46"/>
    </location>
</feature>
<evidence type="ECO:0000259" key="7">
    <source>
        <dbReference type="PROSITE" id="PS50089"/>
    </source>
</evidence>
<dbReference type="PANTHER" id="PTHR46569:SF1">
    <property type="entry name" value="E3 UBIQUITIN-PROTEIN LIGASE RFWD3-RELATED"/>
    <property type="match status" value="1"/>
</dbReference>
<evidence type="ECO:0000256" key="3">
    <source>
        <dbReference type="PROSITE-ProRule" id="PRU00175"/>
    </source>
</evidence>
<keyword evidence="4" id="KW-0175">Coiled coil</keyword>
<evidence type="ECO:0000256" key="4">
    <source>
        <dbReference type="SAM" id="Coils"/>
    </source>
</evidence>
<dbReference type="GO" id="GO:0016567">
    <property type="term" value="P:protein ubiquitination"/>
    <property type="evidence" value="ECO:0007669"/>
    <property type="project" value="TreeGrafter"/>
</dbReference>
<feature type="compositionally biased region" description="Basic and acidic residues" evidence="5">
    <location>
        <begin position="250"/>
        <end position="259"/>
    </location>
</feature>
<dbReference type="GO" id="GO:0090734">
    <property type="term" value="C:site of DNA damage"/>
    <property type="evidence" value="ECO:0007669"/>
    <property type="project" value="TreeGrafter"/>
</dbReference>
<dbReference type="EMBL" id="JAKKPZ010000009">
    <property type="protein sequence ID" value="KAI1717382.1"/>
    <property type="molecule type" value="Genomic_DNA"/>
</dbReference>
<dbReference type="GO" id="GO:0061630">
    <property type="term" value="F:ubiquitin protein ligase activity"/>
    <property type="evidence" value="ECO:0007669"/>
    <property type="project" value="TreeGrafter"/>
</dbReference>
<dbReference type="GO" id="GO:0005634">
    <property type="term" value="C:nucleus"/>
    <property type="evidence" value="ECO:0007669"/>
    <property type="project" value="TreeGrafter"/>
</dbReference>
<sequence length="379" mass="43089">MGFGKCVICTASFKVTTVAALPCGHTFHPTCIDRWISASTTCPICRKPTVKRDVNKLFFNNGEDGATQTQPSLSEANETLAQDLYIEKEQRLEAEKQAEELLMDVAEWQAKYEKVKKKADSLDFKEEKIIALESMLQSQGKLQRELDRCKNRLKACDFFALLRKKGASDESAIDSYITRNGEPDTNKFIDILKGQLKNASKQLEQQKVEICELRKEKNQLEKKIEHYKELSVKLEDENKMSKTKKKGRSPLKDRTNSDDYVAKRSKKSLGFSFLEDSFDQSALLQSAKRTLRERNKKDESIDDGFLEEYPGDVPLAKSMIKKTHSPYQVNSIKKSNAMVVSLQKTPTFHGSTKVSKKFSMRDYVSIGQAKLSKPPSFPL</sequence>
<dbReference type="Proteomes" id="UP001201812">
    <property type="component" value="Unassembled WGS sequence"/>
</dbReference>
<dbReference type="Gene3D" id="3.30.40.10">
    <property type="entry name" value="Zinc/RING finger domain, C3HC4 (zinc finger)"/>
    <property type="match status" value="1"/>
</dbReference>
<dbReference type="InterPro" id="IPR001841">
    <property type="entry name" value="Znf_RING"/>
</dbReference>
<keyword evidence="1 3" id="KW-0479">Metal-binding</keyword>
<evidence type="ECO:0000256" key="1">
    <source>
        <dbReference type="ARBA" id="ARBA00022771"/>
    </source>
</evidence>